<name>A0A1L3FFT9_BRAJP</name>
<dbReference type="RefSeq" id="WP_166341408.1">
    <property type="nucleotide sequence ID" value="NZ_CP017637.1"/>
</dbReference>
<accession>A0A1L3FFT9</accession>
<evidence type="ECO:0000313" key="2">
    <source>
        <dbReference type="Proteomes" id="UP000181962"/>
    </source>
</evidence>
<dbReference type="AlphaFoldDB" id="A0A1L3FFT9"/>
<organism evidence="1 2">
    <name type="scientific">Bradyrhizobium japonicum</name>
    <dbReference type="NCBI Taxonomy" id="375"/>
    <lineage>
        <taxon>Bacteria</taxon>
        <taxon>Pseudomonadati</taxon>
        <taxon>Pseudomonadota</taxon>
        <taxon>Alphaproteobacteria</taxon>
        <taxon>Hyphomicrobiales</taxon>
        <taxon>Nitrobacteraceae</taxon>
        <taxon>Bradyrhizobium</taxon>
    </lineage>
</organism>
<protein>
    <submittedName>
        <fullName evidence="1">Uncharacterized protein</fullName>
    </submittedName>
</protein>
<gene>
    <name evidence="1" type="ORF">BKD09_27915</name>
</gene>
<sequence>MNMQCGRLRLAVCSVPPAPRIKTVKTSVSEPPKAANDNHLAWPFLPFPLGWYATN</sequence>
<proteinExistence type="predicted"/>
<reference evidence="1 2" key="1">
    <citation type="submission" date="2016-11" db="EMBL/GenBank/DDBJ databases">
        <title>Complete Genome Sequence of Bradyrhizobium sp. strain J5, an isolated from soybean nodule in Hokkaido.</title>
        <authorList>
            <person name="Kanehara K."/>
        </authorList>
    </citation>
    <scope>NUCLEOTIDE SEQUENCE [LARGE SCALE GENOMIC DNA]</scope>
    <source>
        <strain evidence="1 2">J5</strain>
    </source>
</reference>
<dbReference type="EMBL" id="CP017637">
    <property type="protein sequence ID" value="APG12169.1"/>
    <property type="molecule type" value="Genomic_DNA"/>
</dbReference>
<evidence type="ECO:0000313" key="1">
    <source>
        <dbReference type="EMBL" id="APG12169.1"/>
    </source>
</evidence>
<dbReference type="Proteomes" id="UP000181962">
    <property type="component" value="Chromosome"/>
</dbReference>